<protein>
    <submittedName>
        <fullName evidence="2">Uncharacterized protein</fullName>
    </submittedName>
</protein>
<evidence type="ECO:0000256" key="1">
    <source>
        <dbReference type="SAM" id="MobiDB-lite"/>
    </source>
</evidence>
<evidence type="ECO:0000313" key="2">
    <source>
        <dbReference type="EMBL" id="EPY37087.1"/>
    </source>
</evidence>
<organism evidence="2 3">
    <name type="scientific">Strigomonas culicis</name>
    <dbReference type="NCBI Taxonomy" id="28005"/>
    <lineage>
        <taxon>Eukaryota</taxon>
        <taxon>Discoba</taxon>
        <taxon>Euglenozoa</taxon>
        <taxon>Kinetoplastea</taxon>
        <taxon>Metakinetoplastina</taxon>
        <taxon>Trypanosomatida</taxon>
        <taxon>Trypanosomatidae</taxon>
        <taxon>Strigomonadinae</taxon>
        <taxon>Strigomonas</taxon>
    </lineage>
</organism>
<dbReference type="AlphaFoldDB" id="S9V208"/>
<keyword evidence="3" id="KW-1185">Reference proteome</keyword>
<evidence type="ECO:0000313" key="3">
    <source>
        <dbReference type="Proteomes" id="UP000015354"/>
    </source>
</evidence>
<sequence>MSQRFGVFNATVRSRVSYAFNDFIQGEVIPVNTPAPHPDGARGEAAYLGGHFSRERDADDDRLGMGLDASVLAQQLDENNYLAVDGKKEPVVLRPTLFYFEIKLRHANAASGRINIFYVPSDKKELERFKDRLDEGAINEESDHGGDEDADYLKPLVSAEFTLRPESAPFTGLVLTGVEALAQQASAFLDLNANYFRHLAGDKASAAAQRAEGSLVLRLFSEHEFALFLQLPALAADGSAVKEGRHDHVWVHAYTKPNKLVYGARGELTSVWTKYMMPLFLLYTLVMQGMMGSKEGKEKREAQRRLQTVQGGQTQEGSAQASIKNKKEGDKEKPSEQKEKKEQ</sequence>
<feature type="compositionally biased region" description="Basic and acidic residues" evidence="1">
    <location>
        <begin position="294"/>
        <end position="304"/>
    </location>
</feature>
<feature type="compositionally biased region" description="Polar residues" evidence="1">
    <location>
        <begin position="305"/>
        <end position="323"/>
    </location>
</feature>
<accession>S9V208</accession>
<name>S9V208_9TRYP</name>
<comment type="caution">
    <text evidence="2">The sequence shown here is derived from an EMBL/GenBank/DDBJ whole genome shotgun (WGS) entry which is preliminary data.</text>
</comment>
<feature type="compositionally biased region" description="Basic and acidic residues" evidence="1">
    <location>
        <begin position="325"/>
        <end position="343"/>
    </location>
</feature>
<dbReference type="EMBL" id="ATMH01000210">
    <property type="protein sequence ID" value="EPY37087.1"/>
    <property type="molecule type" value="Genomic_DNA"/>
</dbReference>
<proteinExistence type="predicted"/>
<gene>
    <name evidence="2" type="ORF">STCU_00210</name>
</gene>
<feature type="region of interest" description="Disordered" evidence="1">
    <location>
        <begin position="294"/>
        <end position="343"/>
    </location>
</feature>
<dbReference type="Proteomes" id="UP000015354">
    <property type="component" value="Unassembled WGS sequence"/>
</dbReference>
<reference evidence="2 3" key="1">
    <citation type="journal article" date="2013" name="PLoS ONE">
        <title>Predicting the Proteins of Angomonas deanei, Strigomonas culicis and Their Respective Endosymbionts Reveals New Aspects of the Trypanosomatidae Family.</title>
        <authorList>
            <person name="Motta M.C."/>
            <person name="Martins A.C."/>
            <person name="de Souza S.S."/>
            <person name="Catta-Preta C.M."/>
            <person name="Silva R."/>
            <person name="Klein C.C."/>
            <person name="de Almeida L.G."/>
            <person name="de Lima Cunha O."/>
            <person name="Ciapina L.P."/>
            <person name="Brocchi M."/>
            <person name="Colabardini A.C."/>
            <person name="de Araujo Lima B."/>
            <person name="Machado C.R."/>
            <person name="de Almeida Soares C.M."/>
            <person name="Probst C.M."/>
            <person name="de Menezes C.B."/>
            <person name="Thompson C.E."/>
            <person name="Bartholomeu D.C."/>
            <person name="Gradia D.F."/>
            <person name="Pavoni D.P."/>
            <person name="Grisard E.C."/>
            <person name="Fantinatti-Garboggini F."/>
            <person name="Marchini F.K."/>
            <person name="Rodrigues-Luiz G.F."/>
            <person name="Wagner G."/>
            <person name="Goldman G.H."/>
            <person name="Fietto J.L."/>
            <person name="Elias M.C."/>
            <person name="Goldman M.H."/>
            <person name="Sagot M.F."/>
            <person name="Pereira M."/>
            <person name="Stoco P.H."/>
            <person name="de Mendonca-Neto R.P."/>
            <person name="Teixeira S.M."/>
            <person name="Maciel T.E."/>
            <person name="de Oliveira Mendes T.A."/>
            <person name="Urmenyi T.P."/>
            <person name="de Souza W."/>
            <person name="Schenkman S."/>
            <person name="de Vasconcelos A.T."/>
        </authorList>
    </citation>
    <scope>NUCLEOTIDE SEQUENCE [LARGE SCALE GENOMIC DNA]</scope>
</reference>